<proteinExistence type="inferred from homology"/>
<keyword evidence="8" id="KW-1185">Reference proteome</keyword>
<evidence type="ECO:0000256" key="3">
    <source>
        <dbReference type="ARBA" id="ARBA00022722"/>
    </source>
</evidence>
<dbReference type="EC" id="3.1.11.6" evidence="6"/>
<evidence type="ECO:0000313" key="8">
    <source>
        <dbReference type="Proteomes" id="UP001595803"/>
    </source>
</evidence>
<dbReference type="NCBIfam" id="NF045605">
    <property type="entry name" value="xseB_Acin_var"/>
    <property type="match status" value="1"/>
</dbReference>
<accession>A0ABV7Z6C1</accession>
<dbReference type="SUPFAM" id="SSF116842">
    <property type="entry name" value="XseB-like"/>
    <property type="match status" value="1"/>
</dbReference>
<dbReference type="Pfam" id="PF02609">
    <property type="entry name" value="Exonuc_VII_S"/>
    <property type="match status" value="1"/>
</dbReference>
<dbReference type="NCBIfam" id="TIGR01280">
    <property type="entry name" value="xseB"/>
    <property type="match status" value="1"/>
</dbReference>
<dbReference type="InterPro" id="IPR003761">
    <property type="entry name" value="Exonuc_VII_S"/>
</dbReference>
<dbReference type="GO" id="GO:0008855">
    <property type="term" value="F:exodeoxyribonuclease VII activity"/>
    <property type="evidence" value="ECO:0007669"/>
    <property type="project" value="UniProtKB-EC"/>
</dbReference>
<keyword evidence="2" id="KW-0963">Cytoplasm</keyword>
<dbReference type="Gene3D" id="1.10.287.1040">
    <property type="entry name" value="Exonuclease VII, small subunit"/>
    <property type="match status" value="1"/>
</dbReference>
<dbReference type="InterPro" id="IPR037004">
    <property type="entry name" value="Exonuc_VII_ssu_sf"/>
</dbReference>
<dbReference type="Proteomes" id="UP001595803">
    <property type="component" value="Unassembled WGS sequence"/>
</dbReference>
<gene>
    <name evidence="7" type="primary">xseB</name>
    <name evidence="7" type="ORF">ACFOSB_05040</name>
</gene>
<sequence length="77" mass="8414">MSPDPITSYRDAYATLARIAGELESGDADLDRVLPLLEEARIAYAACRERLEAVRSVLAGDWADDSDDPDEAEADED</sequence>
<evidence type="ECO:0000256" key="1">
    <source>
        <dbReference type="ARBA" id="ARBA00009998"/>
    </source>
</evidence>
<keyword evidence="3" id="KW-0540">Nuclease</keyword>
<dbReference type="EMBL" id="JBHRZG010000006">
    <property type="protein sequence ID" value="MFC3832215.1"/>
    <property type="molecule type" value="Genomic_DNA"/>
</dbReference>
<keyword evidence="4 7" id="KW-0378">Hydrolase</keyword>
<evidence type="ECO:0000256" key="4">
    <source>
        <dbReference type="ARBA" id="ARBA00022801"/>
    </source>
</evidence>
<protein>
    <recommendedName>
        <fullName evidence="6">Exodeoxyribonuclease VII small subunit</fullName>
        <ecNumber evidence="6">3.1.11.6</ecNumber>
    </recommendedName>
</protein>
<dbReference type="RefSeq" id="WP_322474340.1">
    <property type="nucleotide sequence ID" value="NZ_JBHRZG010000006.1"/>
</dbReference>
<keyword evidence="5" id="KW-0269">Exonuclease</keyword>
<evidence type="ECO:0000256" key="2">
    <source>
        <dbReference type="ARBA" id="ARBA00022490"/>
    </source>
</evidence>
<comment type="similarity">
    <text evidence="1">Belongs to the XseB family.</text>
</comment>
<evidence type="ECO:0000256" key="6">
    <source>
        <dbReference type="NCBIfam" id="TIGR01280"/>
    </source>
</evidence>
<evidence type="ECO:0000313" key="7">
    <source>
        <dbReference type="EMBL" id="MFC3832215.1"/>
    </source>
</evidence>
<evidence type="ECO:0000256" key="5">
    <source>
        <dbReference type="ARBA" id="ARBA00022839"/>
    </source>
</evidence>
<comment type="caution">
    <text evidence="7">The sequence shown here is derived from an EMBL/GenBank/DDBJ whole genome shotgun (WGS) entry which is preliminary data.</text>
</comment>
<reference evidence="8" key="1">
    <citation type="journal article" date="2019" name="Int. J. Syst. Evol. Microbiol.">
        <title>The Global Catalogue of Microorganisms (GCM) 10K type strain sequencing project: providing services to taxonomists for standard genome sequencing and annotation.</title>
        <authorList>
            <consortium name="The Broad Institute Genomics Platform"/>
            <consortium name="The Broad Institute Genome Sequencing Center for Infectious Disease"/>
            <person name="Wu L."/>
            <person name="Ma J."/>
        </authorList>
    </citation>
    <scope>NUCLEOTIDE SEQUENCE [LARGE SCALE GENOMIC DNA]</scope>
    <source>
        <strain evidence="8">CCTCC AB 2017081</strain>
    </source>
</reference>
<organism evidence="7 8">
    <name type="scientific">Deinococcus rufus</name>
    <dbReference type="NCBI Taxonomy" id="2136097"/>
    <lineage>
        <taxon>Bacteria</taxon>
        <taxon>Thermotogati</taxon>
        <taxon>Deinococcota</taxon>
        <taxon>Deinococci</taxon>
        <taxon>Deinococcales</taxon>
        <taxon>Deinococcaceae</taxon>
        <taxon>Deinococcus</taxon>
    </lineage>
</organism>
<name>A0ABV7Z6C1_9DEIO</name>